<evidence type="ECO:0000256" key="10">
    <source>
        <dbReference type="ARBA" id="ARBA00023136"/>
    </source>
</evidence>
<evidence type="ECO:0000313" key="15">
    <source>
        <dbReference type="Proteomes" id="UP000037247"/>
    </source>
</evidence>
<keyword evidence="15" id="KW-1185">Reference proteome</keyword>
<feature type="transmembrane region" description="Helical" evidence="13">
    <location>
        <begin position="16"/>
        <end position="36"/>
    </location>
</feature>
<accession>A0ABR5IG05</accession>
<dbReference type="InterPro" id="IPR010617">
    <property type="entry name" value="TMEM175-like"/>
</dbReference>
<evidence type="ECO:0000256" key="11">
    <source>
        <dbReference type="ARBA" id="ARBA00023303"/>
    </source>
</evidence>
<evidence type="ECO:0000256" key="8">
    <source>
        <dbReference type="ARBA" id="ARBA00022989"/>
    </source>
</evidence>
<evidence type="ECO:0000256" key="1">
    <source>
        <dbReference type="ARBA" id="ARBA00004141"/>
    </source>
</evidence>
<feature type="transmembrane region" description="Helical" evidence="13">
    <location>
        <begin position="157"/>
        <end position="180"/>
    </location>
</feature>
<keyword evidence="7" id="KW-0630">Potassium</keyword>
<evidence type="ECO:0000256" key="3">
    <source>
        <dbReference type="ARBA" id="ARBA00022448"/>
    </source>
</evidence>
<feature type="transmembrane region" description="Helical" evidence="13">
    <location>
        <begin position="93"/>
        <end position="112"/>
    </location>
</feature>
<keyword evidence="10 13" id="KW-0472">Membrane</keyword>
<dbReference type="EMBL" id="LDTZ01000014">
    <property type="protein sequence ID" value="KNA92518.1"/>
    <property type="molecule type" value="Genomic_DNA"/>
</dbReference>
<proteinExistence type="inferred from homology"/>
<dbReference type="PANTHER" id="PTHR31462:SF5">
    <property type="entry name" value="ENDOSOMAL_LYSOSOMAL PROTON CHANNEL TMEM175"/>
    <property type="match status" value="1"/>
</dbReference>
<keyword evidence="5 13" id="KW-0812">Transmembrane</keyword>
<feature type="transmembrane region" description="Helical" evidence="13">
    <location>
        <begin position="56"/>
        <end position="73"/>
    </location>
</feature>
<evidence type="ECO:0000256" key="12">
    <source>
        <dbReference type="ARBA" id="ARBA00034430"/>
    </source>
</evidence>
<comment type="catalytic activity">
    <reaction evidence="12">
        <text>K(+)(in) = K(+)(out)</text>
        <dbReference type="Rhea" id="RHEA:29463"/>
        <dbReference type="ChEBI" id="CHEBI:29103"/>
    </reaction>
</comment>
<dbReference type="PANTHER" id="PTHR31462">
    <property type="entry name" value="ENDOSOMAL/LYSOSOMAL POTASSIUM CHANNEL TMEM175"/>
    <property type="match status" value="1"/>
</dbReference>
<keyword evidence="3" id="KW-0813">Transport</keyword>
<evidence type="ECO:0000256" key="2">
    <source>
        <dbReference type="ARBA" id="ARBA00006920"/>
    </source>
</evidence>
<comment type="similarity">
    <text evidence="2">Belongs to the TMEM175 family.</text>
</comment>
<reference evidence="14 15" key="1">
    <citation type="submission" date="2015-05" db="EMBL/GenBank/DDBJ databases">
        <title>Draft genome sequence of the bacterium Gordonia jacobaea a new member of the Gordonia genus.</title>
        <authorList>
            <person name="Jimenez-Galisteo G."/>
            <person name="Dominguez A."/>
            <person name="Munoz E."/>
            <person name="Vinas M."/>
        </authorList>
    </citation>
    <scope>NUCLEOTIDE SEQUENCE [LARGE SCALE GENOMIC DNA]</scope>
    <source>
        <strain evidence="15">mv1</strain>
    </source>
</reference>
<sequence length="209" mass="23137">MAAPEGRRTAEGFRRLISFADAVVAIALTLLVLPLAEIGKEIGSDTTVVAVFRDHSSELLGFLISFFVIWVLWRNHHRMIEYFDAYDKVLFNLHMVWLFTIVVLPFATSLISGPTLKWGTAFYIAVLLVSVSSLVAISEWGRRHRELLAIGEDVDEWVASAPDVGTVIALVVALVGSLLVPQWGSWWLVVLFLAGPADKIVAAVAPRRR</sequence>
<feature type="transmembrane region" description="Helical" evidence="13">
    <location>
        <begin position="186"/>
        <end position="205"/>
    </location>
</feature>
<evidence type="ECO:0000256" key="13">
    <source>
        <dbReference type="SAM" id="Phobius"/>
    </source>
</evidence>
<keyword evidence="4" id="KW-0633">Potassium transport</keyword>
<feature type="transmembrane region" description="Helical" evidence="13">
    <location>
        <begin position="118"/>
        <end position="137"/>
    </location>
</feature>
<dbReference type="Pfam" id="PF06736">
    <property type="entry name" value="TMEM175"/>
    <property type="match status" value="1"/>
</dbReference>
<dbReference type="RefSeq" id="WP_049697737.1">
    <property type="nucleotide sequence ID" value="NZ_JAQDQF010000002.1"/>
</dbReference>
<dbReference type="Proteomes" id="UP000037247">
    <property type="component" value="Unassembled WGS sequence"/>
</dbReference>
<evidence type="ECO:0000256" key="5">
    <source>
        <dbReference type="ARBA" id="ARBA00022692"/>
    </source>
</evidence>
<evidence type="ECO:0000256" key="7">
    <source>
        <dbReference type="ARBA" id="ARBA00022958"/>
    </source>
</evidence>
<evidence type="ECO:0000256" key="6">
    <source>
        <dbReference type="ARBA" id="ARBA00022826"/>
    </source>
</evidence>
<keyword evidence="8 13" id="KW-1133">Transmembrane helix</keyword>
<name>A0ABR5IG05_9ACTN</name>
<evidence type="ECO:0000313" key="14">
    <source>
        <dbReference type="EMBL" id="KNA92518.1"/>
    </source>
</evidence>
<evidence type="ECO:0000256" key="4">
    <source>
        <dbReference type="ARBA" id="ARBA00022538"/>
    </source>
</evidence>
<keyword evidence="11" id="KW-0407">Ion channel</keyword>
<gene>
    <name evidence="14" type="ORF">ABW18_04160</name>
</gene>
<comment type="subcellular location">
    <subcellularLocation>
        <location evidence="1">Membrane</location>
        <topology evidence="1">Multi-pass membrane protein</topology>
    </subcellularLocation>
</comment>
<comment type="caution">
    <text evidence="14">The sequence shown here is derived from an EMBL/GenBank/DDBJ whole genome shotgun (WGS) entry which is preliminary data.</text>
</comment>
<organism evidence="14 15">
    <name type="scientific">Gordonia jacobaea</name>
    <dbReference type="NCBI Taxonomy" id="122202"/>
    <lineage>
        <taxon>Bacteria</taxon>
        <taxon>Bacillati</taxon>
        <taxon>Actinomycetota</taxon>
        <taxon>Actinomycetes</taxon>
        <taxon>Mycobacteriales</taxon>
        <taxon>Gordoniaceae</taxon>
        <taxon>Gordonia</taxon>
    </lineage>
</organism>
<keyword evidence="9" id="KW-0406">Ion transport</keyword>
<keyword evidence="6" id="KW-0631">Potassium channel</keyword>
<evidence type="ECO:0000256" key="9">
    <source>
        <dbReference type="ARBA" id="ARBA00023065"/>
    </source>
</evidence>
<protein>
    <submittedName>
        <fullName evidence="14">Membrane protein</fullName>
    </submittedName>
</protein>